<dbReference type="STRING" id="1120996.SAMN02746066_04482"/>
<dbReference type="NCBIfam" id="TIGR01443">
    <property type="entry name" value="intein_Cterm"/>
    <property type="match status" value="1"/>
</dbReference>
<evidence type="ECO:0000259" key="2">
    <source>
        <dbReference type="Pfam" id="PF14411"/>
    </source>
</evidence>
<evidence type="ECO:0000313" key="3">
    <source>
        <dbReference type="EMBL" id="SHN02816.1"/>
    </source>
</evidence>
<accession>A0A1M7NGG5</accession>
<evidence type="ECO:0000313" key="4">
    <source>
        <dbReference type="Proteomes" id="UP000184038"/>
    </source>
</evidence>
<organism evidence="3 4">
    <name type="scientific">Anaerosporobacter mobilis DSM 15930</name>
    <dbReference type="NCBI Taxonomy" id="1120996"/>
    <lineage>
        <taxon>Bacteria</taxon>
        <taxon>Bacillati</taxon>
        <taxon>Bacillota</taxon>
        <taxon>Clostridia</taxon>
        <taxon>Lachnospirales</taxon>
        <taxon>Lachnospiraceae</taxon>
        <taxon>Anaerosporobacter</taxon>
    </lineage>
</organism>
<dbReference type="Proteomes" id="UP000184038">
    <property type="component" value="Unassembled WGS sequence"/>
</dbReference>
<dbReference type="Gene3D" id="2.170.16.10">
    <property type="entry name" value="Hedgehog/Intein (Hint) domain"/>
    <property type="match status" value="1"/>
</dbReference>
<dbReference type="RefSeq" id="WP_073291641.1">
    <property type="nucleotide sequence ID" value="NZ_FRCP01000028.1"/>
</dbReference>
<sequence length="124" mass="14974">MYNFQVEDYHTYYVGENSVLVHNDCENPVIDNMESRVPDSEVEIPNKRGNAPTSKKDGKPIEIHHDEQNPNGPFKEMHPSDHRYGENYKKNHFNYNQKSKVDRTQFRKWKNEYWNSEWDNGRWK</sequence>
<dbReference type="AlphaFoldDB" id="A0A1M7NGG5"/>
<dbReference type="OrthoDB" id="1074132at2"/>
<name>A0A1M7NGG5_9FIRM</name>
<evidence type="ECO:0000256" key="1">
    <source>
        <dbReference type="SAM" id="MobiDB-lite"/>
    </source>
</evidence>
<keyword evidence="4" id="KW-1185">Reference proteome</keyword>
<dbReference type="InterPro" id="IPR026834">
    <property type="entry name" value="LHH"/>
</dbReference>
<gene>
    <name evidence="3" type="ORF">SAMN02746066_04482</name>
</gene>
<feature type="region of interest" description="Disordered" evidence="1">
    <location>
        <begin position="31"/>
        <end position="96"/>
    </location>
</feature>
<reference evidence="3 4" key="1">
    <citation type="submission" date="2016-11" db="EMBL/GenBank/DDBJ databases">
        <authorList>
            <person name="Jaros S."/>
            <person name="Januszkiewicz K."/>
            <person name="Wedrychowicz H."/>
        </authorList>
    </citation>
    <scope>NUCLEOTIDE SEQUENCE [LARGE SCALE GENOMIC DNA]</scope>
    <source>
        <strain evidence="3 4">DSM 15930</strain>
    </source>
</reference>
<protein>
    <submittedName>
        <fullName evidence="3">Intein C-terminal splicing region</fullName>
    </submittedName>
</protein>
<feature type="domain" description="LHH" evidence="2">
    <location>
        <begin position="47"/>
        <end position="116"/>
    </location>
</feature>
<dbReference type="InterPro" id="IPR030934">
    <property type="entry name" value="Intein_C"/>
</dbReference>
<feature type="compositionally biased region" description="Basic and acidic residues" evidence="1">
    <location>
        <begin position="75"/>
        <end position="89"/>
    </location>
</feature>
<proteinExistence type="predicted"/>
<feature type="compositionally biased region" description="Basic and acidic residues" evidence="1">
    <location>
        <begin position="54"/>
        <end position="68"/>
    </location>
</feature>
<dbReference type="Pfam" id="PF14411">
    <property type="entry name" value="LHH"/>
    <property type="match status" value="1"/>
</dbReference>
<dbReference type="EMBL" id="FRCP01000028">
    <property type="protein sequence ID" value="SHN02816.1"/>
    <property type="molecule type" value="Genomic_DNA"/>
</dbReference>